<evidence type="ECO:0000313" key="2">
    <source>
        <dbReference type="EMBL" id="OLL22360.1"/>
    </source>
</evidence>
<reference evidence="2 3" key="1">
    <citation type="submission" date="2016-04" db="EMBL/GenBank/DDBJ databases">
        <title>Evolutionary innovation and constraint leading to complex multicellularity in the Ascomycota.</title>
        <authorList>
            <person name="Cisse O."/>
            <person name="Nguyen A."/>
            <person name="Hewitt D.A."/>
            <person name="Jedd G."/>
            <person name="Stajich J.E."/>
        </authorList>
    </citation>
    <scope>NUCLEOTIDE SEQUENCE [LARGE SCALE GENOMIC DNA]</scope>
    <source>
        <strain evidence="2 3">DAH-3</strain>
    </source>
</reference>
<feature type="transmembrane region" description="Helical" evidence="1">
    <location>
        <begin position="168"/>
        <end position="195"/>
    </location>
</feature>
<dbReference type="OMA" id="QGITHCS"/>
<evidence type="ECO:0000256" key="1">
    <source>
        <dbReference type="SAM" id="Phobius"/>
    </source>
</evidence>
<sequence>MVSVVRTVFTLLPLVMSVLATICLVFVMVGDTKPSNPSHNIYFLRVNTTNIVATKAPASVSVSTIARSIGLHDFYTVGLWGYCQGDLISNTITCSDPHAFYNFNPIDIFQQQVLKGYTITVPSSVQQDIENVRVASRWMFACYFVAVVATGTTALIGMAALVSRIASLFAVLTALLATCFTVVASAIAQVMFIIIRNAFNNQIQLLNVPSTLGHSIFALTWVAAAANLLAFIGFAISGCCTNGRTKKNSDFR</sequence>
<feature type="transmembrane region" description="Helical" evidence="1">
    <location>
        <begin position="140"/>
        <end position="162"/>
    </location>
</feature>
<dbReference type="EMBL" id="LXFE01003418">
    <property type="protein sequence ID" value="OLL22360.1"/>
    <property type="molecule type" value="Genomic_DNA"/>
</dbReference>
<dbReference type="PANTHER" id="PTHR28019">
    <property type="entry name" value="CELL MEMBRANE PROTEIN YLR413W-RELATED"/>
    <property type="match status" value="1"/>
</dbReference>
<dbReference type="Pfam" id="PF06687">
    <property type="entry name" value="SUR7"/>
    <property type="match status" value="1"/>
</dbReference>
<name>A0A1U7LI72_NEOID</name>
<keyword evidence="1" id="KW-1133">Transmembrane helix</keyword>
<organism evidence="2 3">
    <name type="scientific">Neolecta irregularis (strain DAH-3)</name>
    <dbReference type="NCBI Taxonomy" id="1198029"/>
    <lineage>
        <taxon>Eukaryota</taxon>
        <taxon>Fungi</taxon>
        <taxon>Dikarya</taxon>
        <taxon>Ascomycota</taxon>
        <taxon>Taphrinomycotina</taxon>
        <taxon>Neolectales</taxon>
        <taxon>Neolectaceae</taxon>
        <taxon>Neolecta</taxon>
    </lineage>
</organism>
<proteinExistence type="predicted"/>
<dbReference type="InterPro" id="IPR009571">
    <property type="entry name" value="SUR7/Rim9-like_fungi"/>
</dbReference>
<comment type="caution">
    <text evidence="2">The sequence shown here is derived from an EMBL/GenBank/DDBJ whole genome shotgun (WGS) entry which is preliminary data.</text>
</comment>
<evidence type="ECO:0000313" key="3">
    <source>
        <dbReference type="Proteomes" id="UP000186594"/>
    </source>
</evidence>
<dbReference type="InterPro" id="IPR052413">
    <property type="entry name" value="SUR7_domain"/>
</dbReference>
<keyword evidence="3" id="KW-1185">Reference proteome</keyword>
<feature type="transmembrane region" description="Helical" evidence="1">
    <location>
        <begin position="216"/>
        <end position="236"/>
    </location>
</feature>
<dbReference type="GO" id="GO:0051285">
    <property type="term" value="C:cell cortex of cell tip"/>
    <property type="evidence" value="ECO:0007669"/>
    <property type="project" value="TreeGrafter"/>
</dbReference>
<dbReference type="AlphaFoldDB" id="A0A1U7LI72"/>
<dbReference type="GO" id="GO:0005886">
    <property type="term" value="C:plasma membrane"/>
    <property type="evidence" value="ECO:0007669"/>
    <property type="project" value="InterPro"/>
</dbReference>
<dbReference type="OrthoDB" id="2327445at2759"/>
<dbReference type="GO" id="GO:0031505">
    <property type="term" value="P:fungal-type cell wall organization"/>
    <property type="evidence" value="ECO:0007669"/>
    <property type="project" value="TreeGrafter"/>
</dbReference>
<keyword evidence="1" id="KW-0812">Transmembrane</keyword>
<dbReference type="PANTHER" id="PTHR28019:SF2">
    <property type="entry name" value="CELL MEMBRANE PROTEIN YLR413W-RELATED"/>
    <property type="match status" value="1"/>
</dbReference>
<keyword evidence="1" id="KW-0472">Membrane</keyword>
<gene>
    <name evidence="2" type="ORF">NEOLI_004971</name>
</gene>
<protein>
    <submittedName>
        <fullName evidence="2">SUR7 family protein pun1</fullName>
    </submittedName>
</protein>
<accession>A0A1U7LI72</accession>
<dbReference type="Proteomes" id="UP000186594">
    <property type="component" value="Unassembled WGS sequence"/>
</dbReference>
<dbReference type="STRING" id="1198029.A0A1U7LI72"/>
<feature type="transmembrane region" description="Helical" evidence="1">
    <location>
        <begin position="6"/>
        <end position="29"/>
    </location>
</feature>